<dbReference type="CDD" id="cd10929">
    <property type="entry name" value="CE4_u5"/>
    <property type="match status" value="1"/>
</dbReference>
<proteinExistence type="predicted"/>
<dbReference type="GO" id="GO:0005975">
    <property type="term" value="P:carbohydrate metabolic process"/>
    <property type="evidence" value="ECO:0007669"/>
    <property type="project" value="InterPro"/>
</dbReference>
<evidence type="ECO:0000313" key="1">
    <source>
        <dbReference type="EMBL" id="WKK80797.2"/>
    </source>
</evidence>
<sequence>MNSIFTISLDFELHWGGFEKWPLNEAKKQYFLNTRKLIPQLLDLFEQHEVHVSWATVGLLMHESKDQLKQNFPELKPSYDQKHLSAYHFLESVGIGENEQEDPYHYADSLIKDIISRRGQELASHSFAHYYCNEKGQTLAQFDADCKAITKASEKYEQKLRSLVFPRNQFNTAYLKVCYENGIDIIRSNPVDWWWDISDGALNESKWKRLNRGLDAYFNIGGKTSYSIDAIQQKEGVYLLPASRLLRPYNPKELFLNKKKINRIKKEMTIAAQKAEFYHLWWHPHNFGNHSEENLDGLREILTHFSFLQKEYGMKSLNMGEIAEKLEDGSILQPKADLNHKGTKTQRN</sequence>
<gene>
    <name evidence="1" type="ORF">QYS47_27570</name>
</gene>
<dbReference type="Proteomes" id="UP001232019">
    <property type="component" value="Chromosome"/>
</dbReference>
<dbReference type="EMBL" id="CP129968">
    <property type="protein sequence ID" value="WKK80797.2"/>
    <property type="molecule type" value="Genomic_DNA"/>
</dbReference>
<dbReference type="AlphaFoldDB" id="A0AA49JCW7"/>
<dbReference type="SUPFAM" id="SSF88713">
    <property type="entry name" value="Glycoside hydrolase/deacetylase"/>
    <property type="match status" value="1"/>
</dbReference>
<name>A0AA49JCW7_9BACT</name>
<dbReference type="Gene3D" id="3.20.20.370">
    <property type="entry name" value="Glycoside hydrolase/deacetylase"/>
    <property type="match status" value="1"/>
</dbReference>
<organism evidence="1">
    <name type="scientific">Marivirga arenosa</name>
    <dbReference type="NCBI Taxonomy" id="3059076"/>
    <lineage>
        <taxon>Bacteria</taxon>
        <taxon>Pseudomonadati</taxon>
        <taxon>Bacteroidota</taxon>
        <taxon>Cytophagia</taxon>
        <taxon>Cytophagales</taxon>
        <taxon>Marivirgaceae</taxon>
        <taxon>Marivirga</taxon>
    </lineage>
</organism>
<protein>
    <submittedName>
        <fullName evidence="1">Polysaccharide deacetylase family protein</fullName>
    </submittedName>
</protein>
<accession>A0AA49JCW7</accession>
<reference evidence="1" key="1">
    <citation type="submission" date="2023-08" db="EMBL/GenBank/DDBJ databases">
        <title>Comparative genomics and taxonomic characterization of three novel marine species of genus Marivirga.</title>
        <authorList>
            <person name="Muhammad N."/>
            <person name="Kim S.-G."/>
        </authorList>
    </citation>
    <scope>NUCLEOTIDE SEQUENCE</scope>
    <source>
        <strain evidence="1">BKB1-2</strain>
    </source>
</reference>
<dbReference type="RefSeq" id="WP_322345799.1">
    <property type="nucleotide sequence ID" value="NZ_CP129968.2"/>
</dbReference>
<dbReference type="KEGG" id="marp:QYS47_27570"/>
<dbReference type="InterPro" id="IPR011330">
    <property type="entry name" value="Glyco_hydro/deAcase_b/a-brl"/>
</dbReference>